<comment type="function">
    <text evidence="1">Catalyzes the reversible oxidative deamination of glutamate to alpha-ketoglutarate and ammonia.</text>
</comment>
<accession>A0A2T5ME43</accession>
<gene>
    <name evidence="9" type="ORF">CJD38_11100</name>
</gene>
<dbReference type="RefSeq" id="WP_107940435.1">
    <property type="nucleotide sequence ID" value="NZ_QANS01000004.1"/>
</dbReference>
<dbReference type="Pfam" id="PF00208">
    <property type="entry name" value="ELFV_dehydrog"/>
    <property type="match status" value="1"/>
</dbReference>
<dbReference type="SUPFAM" id="SSF51735">
    <property type="entry name" value="NAD(P)-binding Rossmann-fold domains"/>
    <property type="match status" value="1"/>
</dbReference>
<name>A0A2T5ME43_9GAMM</name>
<dbReference type="GO" id="GO:0000166">
    <property type="term" value="F:nucleotide binding"/>
    <property type="evidence" value="ECO:0007669"/>
    <property type="project" value="UniProtKB-KW"/>
</dbReference>
<dbReference type="OrthoDB" id="9803297at2"/>
<keyword evidence="3 7" id="KW-0560">Oxidoreductase</keyword>
<keyword evidence="10" id="KW-1185">Reference proteome</keyword>
<dbReference type="AlphaFoldDB" id="A0A2T5ME43"/>
<feature type="binding site" evidence="6">
    <location>
        <begin position="179"/>
        <end position="184"/>
    </location>
    <ligand>
        <name>NAD(+)</name>
        <dbReference type="ChEBI" id="CHEBI:57540"/>
    </ligand>
</feature>
<evidence type="ECO:0000256" key="1">
    <source>
        <dbReference type="ARBA" id="ARBA00003868"/>
    </source>
</evidence>
<comment type="similarity">
    <text evidence="2 7">Belongs to the Glu/Leu/Phe/Val dehydrogenases family.</text>
</comment>
<organism evidence="9 10">
    <name type="scientific">Stenotrophobium rhamnosiphilum</name>
    <dbReference type="NCBI Taxonomy" id="2029166"/>
    <lineage>
        <taxon>Bacteria</taxon>
        <taxon>Pseudomonadati</taxon>
        <taxon>Pseudomonadota</taxon>
        <taxon>Gammaproteobacteria</taxon>
        <taxon>Nevskiales</taxon>
        <taxon>Nevskiaceae</taxon>
        <taxon>Stenotrophobium</taxon>
    </lineage>
</organism>
<evidence type="ECO:0000259" key="8">
    <source>
        <dbReference type="SMART" id="SM00839"/>
    </source>
</evidence>
<dbReference type="InterPro" id="IPR046346">
    <property type="entry name" value="Aminoacid_DH-like_N_sf"/>
</dbReference>
<dbReference type="GO" id="GO:0016639">
    <property type="term" value="F:oxidoreductase activity, acting on the CH-NH2 group of donors, NAD or NADP as acceptor"/>
    <property type="evidence" value="ECO:0007669"/>
    <property type="project" value="InterPro"/>
</dbReference>
<dbReference type="CDD" id="cd01075">
    <property type="entry name" value="NAD_bind_Leu_Phe_Val_DH"/>
    <property type="match status" value="1"/>
</dbReference>
<evidence type="ECO:0000313" key="9">
    <source>
        <dbReference type="EMBL" id="PTU30850.1"/>
    </source>
</evidence>
<evidence type="ECO:0000256" key="4">
    <source>
        <dbReference type="ARBA" id="ARBA00023027"/>
    </source>
</evidence>
<evidence type="ECO:0000256" key="3">
    <source>
        <dbReference type="ARBA" id="ARBA00023002"/>
    </source>
</evidence>
<dbReference type="InterPro" id="IPR006095">
    <property type="entry name" value="Glu/Leu/Phe/Val/Trp_DH"/>
</dbReference>
<dbReference type="PANTHER" id="PTHR42722">
    <property type="entry name" value="LEUCINE DEHYDROGENASE"/>
    <property type="match status" value="1"/>
</dbReference>
<evidence type="ECO:0000256" key="5">
    <source>
        <dbReference type="PIRSR" id="PIRSR000188-1"/>
    </source>
</evidence>
<dbReference type="SMART" id="SM00839">
    <property type="entry name" value="ELFV_dehydrog"/>
    <property type="match status" value="1"/>
</dbReference>
<feature type="domain" description="Glutamate/phenylalanine/leucine/valine/L-tryptophan dehydrogenase C-terminal" evidence="8">
    <location>
        <begin position="143"/>
        <end position="346"/>
    </location>
</feature>
<evidence type="ECO:0000313" key="10">
    <source>
        <dbReference type="Proteomes" id="UP000244248"/>
    </source>
</evidence>
<sequence>MFDSRSFDAHESVTYFSDAASGLRGIVAIHSTRLGPAIGGCRAWFYDNDEAALQDALRLSRGMSYKNAVAGLPMGGGKAVIIREPGKAVTEAQFEAFGRIVQQLNGRYITAEDVGVSVTDMGYVARNTSFVSGLHHEGAAVGGDPSPKTAYGVYCGILAAVQARLSTRNLKGLSVAVQGLGSVGRHLCGYLHEAGVKLVVADINAAACEAAKQKFGATVVSVDEILFQDVDVVAPCALGAILNEQSIPKILAPIIAGGANNQLATLEDGQRLHDRHVLYAPDYVINAGGIICATAEYLHTGNEKEVWDRVAGIGKTLAEIFSESTAKDTPTNVVADALALRLIEKSNIQ</sequence>
<proteinExistence type="inferred from homology"/>
<dbReference type="Pfam" id="PF02812">
    <property type="entry name" value="ELFV_dehydrog_N"/>
    <property type="match status" value="1"/>
</dbReference>
<dbReference type="InterPro" id="IPR036291">
    <property type="entry name" value="NAD(P)-bd_dom_sf"/>
</dbReference>
<protein>
    <submittedName>
        <fullName evidence="9">Amino acid dehydrogenase</fullName>
    </submittedName>
</protein>
<dbReference type="InterPro" id="IPR006097">
    <property type="entry name" value="Glu/Leu/Phe/Val/Trp_DH_dimer"/>
</dbReference>
<keyword evidence="4 6" id="KW-0520">NAD</keyword>
<dbReference type="PANTHER" id="PTHR42722:SF1">
    <property type="entry name" value="VALINE DEHYDROGENASE"/>
    <property type="match status" value="1"/>
</dbReference>
<dbReference type="InterPro" id="IPR006096">
    <property type="entry name" value="Glu/Leu/Phe/Val/Trp_DH_C"/>
</dbReference>
<dbReference type="Gene3D" id="3.40.50.10860">
    <property type="entry name" value="Leucine Dehydrogenase, chain A, domain 1"/>
    <property type="match status" value="1"/>
</dbReference>
<dbReference type="Gene3D" id="3.40.50.720">
    <property type="entry name" value="NAD(P)-binding Rossmann-like Domain"/>
    <property type="match status" value="1"/>
</dbReference>
<dbReference type="GO" id="GO:0006520">
    <property type="term" value="P:amino acid metabolic process"/>
    <property type="evidence" value="ECO:0007669"/>
    <property type="project" value="InterPro"/>
</dbReference>
<dbReference type="FunFam" id="3.40.50.10860:FF:000010">
    <property type="entry name" value="Leucine dehydrogenase"/>
    <property type="match status" value="1"/>
</dbReference>
<dbReference type="Proteomes" id="UP000244248">
    <property type="component" value="Unassembled WGS sequence"/>
</dbReference>
<evidence type="ECO:0000256" key="7">
    <source>
        <dbReference type="RuleBase" id="RU004417"/>
    </source>
</evidence>
<reference evidence="9 10" key="1">
    <citation type="submission" date="2018-04" db="EMBL/GenBank/DDBJ databases">
        <title>Novel species isolated from glacier.</title>
        <authorList>
            <person name="Liu Q."/>
            <person name="Xin Y.-H."/>
        </authorList>
    </citation>
    <scope>NUCLEOTIDE SEQUENCE [LARGE SCALE GENOMIC DNA]</scope>
    <source>
        <strain evidence="9 10">GT1R17</strain>
    </source>
</reference>
<dbReference type="PIRSF" id="PIRSF000188">
    <property type="entry name" value="Phe_leu_dh"/>
    <property type="match status" value="1"/>
</dbReference>
<comment type="caution">
    <text evidence="9">The sequence shown here is derived from an EMBL/GenBank/DDBJ whole genome shotgun (WGS) entry which is preliminary data.</text>
</comment>
<dbReference type="SUPFAM" id="SSF53223">
    <property type="entry name" value="Aminoacid dehydrogenase-like, N-terminal domain"/>
    <property type="match status" value="1"/>
</dbReference>
<dbReference type="EMBL" id="QANS01000004">
    <property type="protein sequence ID" value="PTU30850.1"/>
    <property type="molecule type" value="Genomic_DNA"/>
</dbReference>
<feature type="active site" description="Proton donor/acceptor" evidence="5">
    <location>
        <position position="78"/>
    </location>
</feature>
<dbReference type="InterPro" id="IPR016211">
    <property type="entry name" value="Glu/Phe/Leu/Val/Trp_DH_bac/arc"/>
</dbReference>
<evidence type="ECO:0000256" key="2">
    <source>
        <dbReference type="ARBA" id="ARBA00006382"/>
    </source>
</evidence>
<evidence type="ECO:0000256" key="6">
    <source>
        <dbReference type="PIRSR" id="PIRSR000188-2"/>
    </source>
</evidence>
<keyword evidence="6" id="KW-0547">Nucleotide-binding</keyword>
<dbReference type="PRINTS" id="PR00082">
    <property type="entry name" value="GLFDHDRGNASE"/>
</dbReference>